<evidence type="ECO:0000313" key="1">
    <source>
        <dbReference type="EMBL" id="VEU39925.1"/>
    </source>
</evidence>
<dbReference type="AlphaFoldDB" id="A0A448ZD02"/>
<accession>A0A448ZD02</accession>
<dbReference type="OrthoDB" id="10255128at2759"/>
<organism evidence="1 2">
    <name type="scientific">Pseudo-nitzschia multistriata</name>
    <dbReference type="NCBI Taxonomy" id="183589"/>
    <lineage>
        <taxon>Eukaryota</taxon>
        <taxon>Sar</taxon>
        <taxon>Stramenopiles</taxon>
        <taxon>Ochrophyta</taxon>
        <taxon>Bacillariophyta</taxon>
        <taxon>Bacillariophyceae</taxon>
        <taxon>Bacillariophycidae</taxon>
        <taxon>Bacillariales</taxon>
        <taxon>Bacillariaceae</taxon>
        <taxon>Pseudo-nitzschia</taxon>
    </lineage>
</organism>
<protein>
    <recommendedName>
        <fullName evidence="3">Haloacid dehalogenase-like hydrolase</fullName>
    </recommendedName>
</protein>
<evidence type="ECO:0008006" key="3">
    <source>
        <dbReference type="Google" id="ProtNLM"/>
    </source>
</evidence>
<sequence>MKRSRCGRFPFLFASGTKAAAVSSKRSCSNIPLGQILVVLLLLVSTMSHDSVRNSGYSASSVNAIGVADALSSGATTSHPKSKSWIVVDFDGTCTERDTTPLLPRLACIVQSQQQQQHATEEVPSTPEKHGLSLWNQRATADWKQREPVFAELEGEYFRRYVDVMKSIQSESFERGPDQTEQQQSELLQLLETSLDRLDGVSTEITGLVTESEVLRGLGGVTHLELLRSIQAHDGEMAGGSSSEGTEESLSEILRLREGCLPVLRRCAQRHGIGVLSINWCPALIRAVLVHPLCSGNDQGAGPPALEDVPVWSNSVDHRGAVSLSVPGAIAKKEQILRLQTPTEPESKATTTTEPATVVYVGDSSTDLLALIQADVGILIGRSESTMGLASRFGVVLRPLREFCKDGDEIDSNDAVVWTTSDWDEIGSFLDRFL</sequence>
<dbReference type="SUPFAM" id="SSF56784">
    <property type="entry name" value="HAD-like"/>
    <property type="match status" value="1"/>
</dbReference>
<dbReference type="PANTHER" id="PTHR28181:SF1">
    <property type="entry name" value="COLD TOLERANCE PROTEIN 1"/>
    <property type="match status" value="1"/>
</dbReference>
<gene>
    <name evidence="1" type="ORF">PSNMU_V1.4_AUG-EV-PASAV3_0068030</name>
</gene>
<dbReference type="Proteomes" id="UP000291116">
    <property type="component" value="Unassembled WGS sequence"/>
</dbReference>
<dbReference type="EMBL" id="CAACVS010000247">
    <property type="protein sequence ID" value="VEU39925.1"/>
    <property type="molecule type" value="Genomic_DNA"/>
</dbReference>
<dbReference type="InterPro" id="IPR023214">
    <property type="entry name" value="HAD_sf"/>
</dbReference>
<dbReference type="InterPro" id="IPR036412">
    <property type="entry name" value="HAD-like_sf"/>
</dbReference>
<evidence type="ECO:0000313" key="2">
    <source>
        <dbReference type="Proteomes" id="UP000291116"/>
    </source>
</evidence>
<dbReference type="Gene3D" id="3.40.50.1000">
    <property type="entry name" value="HAD superfamily/HAD-like"/>
    <property type="match status" value="1"/>
</dbReference>
<name>A0A448ZD02_9STRA</name>
<dbReference type="PANTHER" id="PTHR28181">
    <property type="entry name" value="UPF0655 PROTEIN YCR015C"/>
    <property type="match status" value="1"/>
</dbReference>
<proteinExistence type="predicted"/>
<reference evidence="1 2" key="1">
    <citation type="submission" date="2019-01" db="EMBL/GenBank/DDBJ databases">
        <authorList>
            <person name="Ferrante I. M."/>
        </authorList>
    </citation>
    <scope>NUCLEOTIDE SEQUENCE [LARGE SCALE GENOMIC DNA]</scope>
    <source>
        <strain evidence="1 2">B856</strain>
    </source>
</reference>
<dbReference type="InterPro" id="IPR050849">
    <property type="entry name" value="HAD-like_hydrolase_phosphatase"/>
</dbReference>
<keyword evidence="2" id="KW-1185">Reference proteome</keyword>